<dbReference type="GO" id="GO:0006508">
    <property type="term" value="P:proteolysis"/>
    <property type="evidence" value="ECO:0007669"/>
    <property type="project" value="UniProtKB-KW"/>
</dbReference>
<evidence type="ECO:0000256" key="1">
    <source>
        <dbReference type="ARBA" id="ARBA00011073"/>
    </source>
</evidence>
<dbReference type="HOGENOM" id="CLU_1372583_0_0_1"/>
<keyword evidence="3" id="KW-0378">Hydrolase</keyword>
<dbReference type="PROSITE" id="PS51892">
    <property type="entry name" value="SUBTILASE"/>
    <property type="match status" value="1"/>
</dbReference>
<protein>
    <submittedName>
        <fullName evidence="8">Subtilisin-like protease</fullName>
    </submittedName>
</protein>
<feature type="domain" description="Peptidase S8/S53" evidence="7">
    <location>
        <begin position="99"/>
        <end position="153"/>
    </location>
</feature>
<evidence type="ECO:0000256" key="6">
    <source>
        <dbReference type="SAM" id="SignalP"/>
    </source>
</evidence>
<dbReference type="PANTHER" id="PTHR43806:SF58">
    <property type="entry name" value="ALKALINE PROTEASE 1-RELATED"/>
    <property type="match status" value="1"/>
</dbReference>
<feature type="signal peptide" evidence="6">
    <location>
        <begin position="1"/>
        <end position="15"/>
    </location>
</feature>
<dbReference type="Gene3D" id="3.30.70.80">
    <property type="entry name" value="Peptidase S8 propeptide/proteinase inhibitor I9"/>
    <property type="match status" value="1"/>
</dbReference>
<dbReference type="InterPro" id="IPR036852">
    <property type="entry name" value="Peptidase_S8/S53_dom_sf"/>
</dbReference>
<keyword evidence="2 8" id="KW-0645">Protease</keyword>
<gene>
    <name evidence="8" type="ORF">OCS_02803</name>
</gene>
<dbReference type="Proteomes" id="UP000019374">
    <property type="component" value="Unassembled WGS sequence"/>
</dbReference>
<dbReference type="PROSITE" id="PS00138">
    <property type="entry name" value="SUBTILASE_SER"/>
    <property type="match status" value="1"/>
</dbReference>
<keyword evidence="4" id="KW-0720">Serine protease</keyword>
<evidence type="ECO:0000313" key="8">
    <source>
        <dbReference type="EMBL" id="EQL01487.1"/>
    </source>
</evidence>
<dbReference type="Gene3D" id="3.40.50.200">
    <property type="entry name" value="Peptidase S8/S53 domain"/>
    <property type="match status" value="1"/>
</dbReference>
<comment type="similarity">
    <text evidence="1 5">Belongs to the peptidase S8 family.</text>
</comment>
<dbReference type="eggNOG" id="KOG1153">
    <property type="taxonomic scope" value="Eukaryota"/>
</dbReference>
<dbReference type="InterPro" id="IPR000209">
    <property type="entry name" value="Peptidase_S8/S53_dom"/>
</dbReference>
<dbReference type="InterPro" id="IPR050131">
    <property type="entry name" value="Peptidase_S8_subtilisin-like"/>
</dbReference>
<evidence type="ECO:0000313" key="9">
    <source>
        <dbReference type="Proteomes" id="UP000019374"/>
    </source>
</evidence>
<sequence length="199" mass="20735">MHSALLLALLPLALAAPSKRATPAPLLVPRNAQAVEGKYIVRMKDHAKGKAVASAISAIAADADFTYSHCFQGFAAAMTAQEVEKLRGNPDVDYIEKDTKVTLLATYSNVGAVVDVLAPGTAITSTWIGGQVRSISGTSMATPHVAGLAAYFLGTGQRAEGLCELMAQTSLKDVVSGVPSGTANLLINNAFKKGESRKH</sequence>
<dbReference type="GO" id="GO:0004252">
    <property type="term" value="F:serine-type endopeptidase activity"/>
    <property type="evidence" value="ECO:0007669"/>
    <property type="project" value="InterPro"/>
</dbReference>
<comment type="caution">
    <text evidence="5">Lacks conserved residue(s) required for the propagation of feature annotation.</text>
</comment>
<reference evidence="8 9" key="1">
    <citation type="journal article" date="2013" name="Chin. Sci. Bull.">
        <title>Genome survey uncovers the secrets of sex and lifestyle in caterpillar fungus.</title>
        <authorList>
            <person name="Hu X."/>
            <person name="Zhang Y."/>
            <person name="Xiao G."/>
            <person name="Zheng P."/>
            <person name="Xia Y."/>
            <person name="Zhang X."/>
            <person name="St Leger R.J."/>
            <person name="Liu X."/>
            <person name="Wang C."/>
        </authorList>
    </citation>
    <scope>NUCLEOTIDE SEQUENCE [LARGE SCALE GENOMIC DNA]</scope>
    <source>
        <strain evidence="9">Co18 / CGMCC 3.14243</strain>
        <tissue evidence="8">Fruit-body</tissue>
    </source>
</reference>
<dbReference type="SUPFAM" id="SSF52743">
    <property type="entry name" value="Subtilisin-like"/>
    <property type="match status" value="1"/>
</dbReference>
<evidence type="ECO:0000256" key="4">
    <source>
        <dbReference type="ARBA" id="ARBA00022825"/>
    </source>
</evidence>
<dbReference type="PANTHER" id="PTHR43806">
    <property type="entry name" value="PEPTIDASE S8"/>
    <property type="match status" value="1"/>
</dbReference>
<dbReference type="InterPro" id="IPR037045">
    <property type="entry name" value="S8pro/Inhibitor_I9_sf"/>
</dbReference>
<dbReference type="AlphaFoldDB" id="T5AI90"/>
<proteinExistence type="inferred from homology"/>
<dbReference type="GO" id="GO:0005576">
    <property type="term" value="C:extracellular region"/>
    <property type="evidence" value="ECO:0007669"/>
    <property type="project" value="UniProtKB-ARBA"/>
</dbReference>
<evidence type="ECO:0000256" key="2">
    <source>
        <dbReference type="ARBA" id="ARBA00022670"/>
    </source>
</evidence>
<evidence type="ECO:0000259" key="7">
    <source>
        <dbReference type="Pfam" id="PF00082"/>
    </source>
</evidence>
<dbReference type="InterPro" id="IPR023828">
    <property type="entry name" value="Peptidase_S8_Ser-AS"/>
</dbReference>
<accession>T5AI90</accession>
<organism evidence="8 9">
    <name type="scientific">Ophiocordyceps sinensis (strain Co18 / CGMCC 3.14243)</name>
    <name type="common">Yarsagumba caterpillar fungus</name>
    <name type="synonym">Hirsutella sinensis</name>
    <dbReference type="NCBI Taxonomy" id="911162"/>
    <lineage>
        <taxon>Eukaryota</taxon>
        <taxon>Fungi</taxon>
        <taxon>Dikarya</taxon>
        <taxon>Ascomycota</taxon>
        <taxon>Pezizomycotina</taxon>
        <taxon>Sordariomycetes</taxon>
        <taxon>Hypocreomycetidae</taxon>
        <taxon>Hypocreales</taxon>
        <taxon>Ophiocordycipitaceae</taxon>
        <taxon>Ophiocordyceps</taxon>
    </lineage>
</organism>
<keyword evidence="6" id="KW-0732">Signal</keyword>
<dbReference type="Pfam" id="PF00082">
    <property type="entry name" value="Peptidase_S8"/>
    <property type="match status" value="1"/>
</dbReference>
<dbReference type="EMBL" id="KE652484">
    <property type="protein sequence ID" value="EQL01487.1"/>
    <property type="molecule type" value="Genomic_DNA"/>
</dbReference>
<evidence type="ECO:0000256" key="3">
    <source>
        <dbReference type="ARBA" id="ARBA00022801"/>
    </source>
</evidence>
<feature type="chain" id="PRO_5012384409" evidence="6">
    <location>
        <begin position="16"/>
        <end position="199"/>
    </location>
</feature>
<name>T5AI90_OPHSC</name>
<evidence type="ECO:0000256" key="5">
    <source>
        <dbReference type="PROSITE-ProRule" id="PRU01240"/>
    </source>
</evidence>
<dbReference type="SUPFAM" id="SSF54897">
    <property type="entry name" value="Protease propeptides/inhibitors"/>
    <property type="match status" value="1"/>
</dbReference>